<feature type="transmembrane region" description="Helical" evidence="1">
    <location>
        <begin position="642"/>
        <end position="664"/>
    </location>
</feature>
<dbReference type="Proteomes" id="UP000719766">
    <property type="component" value="Unassembled WGS sequence"/>
</dbReference>
<feature type="transmembrane region" description="Helical" evidence="1">
    <location>
        <begin position="556"/>
        <end position="578"/>
    </location>
</feature>
<evidence type="ECO:0000256" key="1">
    <source>
        <dbReference type="SAM" id="Phobius"/>
    </source>
</evidence>
<reference evidence="2" key="1">
    <citation type="journal article" date="2020" name="New Phytol.">
        <title>Comparative genomics reveals dynamic genome evolution in host specialist ectomycorrhizal fungi.</title>
        <authorList>
            <person name="Lofgren L.A."/>
            <person name="Nguyen N.H."/>
            <person name="Vilgalys R."/>
            <person name="Ruytinx J."/>
            <person name="Liao H.L."/>
            <person name="Branco S."/>
            <person name="Kuo A."/>
            <person name="LaButti K."/>
            <person name="Lipzen A."/>
            <person name="Andreopoulos W."/>
            <person name="Pangilinan J."/>
            <person name="Riley R."/>
            <person name="Hundley H."/>
            <person name="Na H."/>
            <person name="Barry K."/>
            <person name="Grigoriev I.V."/>
            <person name="Stajich J.E."/>
            <person name="Kennedy P.G."/>
        </authorList>
    </citation>
    <scope>NUCLEOTIDE SEQUENCE</scope>
    <source>
        <strain evidence="2">S12</strain>
    </source>
</reference>
<keyword evidence="3" id="KW-1185">Reference proteome</keyword>
<feature type="transmembrane region" description="Helical" evidence="1">
    <location>
        <begin position="527"/>
        <end position="550"/>
    </location>
</feature>
<feature type="transmembrane region" description="Helical" evidence="1">
    <location>
        <begin position="609"/>
        <end position="636"/>
    </location>
</feature>
<comment type="caution">
    <text evidence="2">The sequence shown here is derived from an EMBL/GenBank/DDBJ whole genome shotgun (WGS) entry which is preliminary data.</text>
</comment>
<protein>
    <submittedName>
        <fullName evidence="2">Uncharacterized protein</fullName>
    </submittedName>
</protein>
<evidence type="ECO:0000313" key="3">
    <source>
        <dbReference type="Proteomes" id="UP000719766"/>
    </source>
</evidence>
<dbReference type="GeneID" id="64600407"/>
<dbReference type="EMBL" id="JABBWE010000030">
    <property type="protein sequence ID" value="KAG1793496.1"/>
    <property type="molecule type" value="Genomic_DNA"/>
</dbReference>
<dbReference type="AlphaFoldDB" id="A0A9P7DHC2"/>
<proteinExistence type="predicted"/>
<dbReference type="OrthoDB" id="2657661at2759"/>
<gene>
    <name evidence="2" type="ORF">HD556DRAFT_1443611</name>
</gene>
<sequence>MYLNGMHNQLCALSAYYYTFRTIALQHSTFSRPSADKDILAFAFGYLRRHAGRIRSHIHLLVEGHYQKNCISIEGPGLALSSQPVANQPGEPTTPSVSLAVPLLEAPLQTQEFQPGMNLHMPIPEPYEVTNTNVTAHDTQSPGSSAVPFPPIPMPEPSIPVTVAMSPPPTTPGQIVDIFLTPIVPEPQVRRYERHIPINSEYKPFEVKKGPLDCSEELAAVEGWEPLTHPEGALFFYQPYKRVFTDANVRDFDTAVKINKAIDTAHEGVRKADIRLDSSVELALELMVEGDKEFLGYYFADHKRRVIFWFEDYNSFDLVSNVRGVERKSHIKYALDSQYCDIFYFPGFTYRDVGRRHVELFPNKRILPEDIVITLKEIVMHAHAENITSETCLAPFAPSEVASMLGLVDHLKGESFPDAGEFLLIVFSDSTNKEREHSVWIAARLMRLFCNAKFVNFCGQPGARLDVDQSLYGEHDTRSKKIILRIMNVILFGSPVAQSKAIHRIWVDETIVQPRWKGFIDRLITEWNGYTIFSTVMLAVNISFLAVPTITPQTTAIVLTYLSSLCAMGSLVVSLILAGQVNDSRRGSAEDGASFMVRISESMFGLESLALMLSLPFALLIWGMTFFAGALSTLIFRTSGVVAISIASPVWVAVFVLAMWPVLAANNIHISQLRFWIIEHVLPQAAGPIIISHH</sequence>
<organism evidence="2 3">
    <name type="scientific">Suillus plorans</name>
    <dbReference type="NCBI Taxonomy" id="116603"/>
    <lineage>
        <taxon>Eukaryota</taxon>
        <taxon>Fungi</taxon>
        <taxon>Dikarya</taxon>
        <taxon>Basidiomycota</taxon>
        <taxon>Agaricomycotina</taxon>
        <taxon>Agaricomycetes</taxon>
        <taxon>Agaricomycetidae</taxon>
        <taxon>Boletales</taxon>
        <taxon>Suillineae</taxon>
        <taxon>Suillaceae</taxon>
        <taxon>Suillus</taxon>
    </lineage>
</organism>
<evidence type="ECO:0000313" key="2">
    <source>
        <dbReference type="EMBL" id="KAG1793496.1"/>
    </source>
</evidence>
<keyword evidence="1" id="KW-0472">Membrane</keyword>
<keyword evidence="1" id="KW-0812">Transmembrane</keyword>
<accession>A0A9P7DHC2</accession>
<keyword evidence="1" id="KW-1133">Transmembrane helix</keyword>
<name>A0A9P7DHC2_9AGAM</name>
<dbReference type="RefSeq" id="XP_041159921.1">
    <property type="nucleotide sequence ID" value="XM_041306643.1"/>
</dbReference>